<evidence type="ECO:0000313" key="3">
    <source>
        <dbReference type="Proteomes" id="UP000631114"/>
    </source>
</evidence>
<evidence type="ECO:0000313" key="2">
    <source>
        <dbReference type="EMBL" id="KAF9612447.1"/>
    </source>
</evidence>
<dbReference type="AlphaFoldDB" id="A0A835I9Y6"/>
<keyword evidence="3" id="KW-1185">Reference proteome</keyword>
<dbReference type="InterPro" id="IPR006527">
    <property type="entry name" value="F-box-assoc_dom_typ1"/>
</dbReference>
<organism evidence="2 3">
    <name type="scientific">Coptis chinensis</name>
    <dbReference type="NCBI Taxonomy" id="261450"/>
    <lineage>
        <taxon>Eukaryota</taxon>
        <taxon>Viridiplantae</taxon>
        <taxon>Streptophyta</taxon>
        <taxon>Embryophyta</taxon>
        <taxon>Tracheophyta</taxon>
        <taxon>Spermatophyta</taxon>
        <taxon>Magnoliopsida</taxon>
        <taxon>Ranunculales</taxon>
        <taxon>Ranunculaceae</taxon>
        <taxon>Coptidoideae</taxon>
        <taxon>Coptis</taxon>
    </lineage>
</organism>
<dbReference type="PANTHER" id="PTHR31672">
    <property type="entry name" value="BNACNNG10540D PROTEIN"/>
    <property type="match status" value="1"/>
</dbReference>
<dbReference type="OrthoDB" id="591557at2759"/>
<reference evidence="2 3" key="1">
    <citation type="submission" date="2020-10" db="EMBL/GenBank/DDBJ databases">
        <title>The Coptis chinensis genome and diversification of protoberbering-type alkaloids.</title>
        <authorList>
            <person name="Wang B."/>
            <person name="Shu S."/>
            <person name="Song C."/>
            <person name="Liu Y."/>
        </authorList>
    </citation>
    <scope>NUCLEOTIDE SEQUENCE [LARGE SCALE GENOMIC DNA]</scope>
    <source>
        <strain evidence="2">HL-2020</strain>
        <tissue evidence="2">Leaf</tissue>
    </source>
</reference>
<evidence type="ECO:0000259" key="1">
    <source>
        <dbReference type="Pfam" id="PF07734"/>
    </source>
</evidence>
<name>A0A835I9Y6_9MAGN</name>
<accession>A0A835I9Y6</accession>
<dbReference type="InterPro" id="IPR050796">
    <property type="entry name" value="SCF_F-box_component"/>
</dbReference>
<feature type="domain" description="F-box associated beta-propeller type 1" evidence="1">
    <location>
        <begin position="31"/>
        <end position="121"/>
    </location>
</feature>
<comment type="caution">
    <text evidence="2">The sequence shown here is derived from an EMBL/GenBank/DDBJ whole genome shotgun (WGS) entry which is preliminary data.</text>
</comment>
<dbReference type="Pfam" id="PF07734">
    <property type="entry name" value="FBA_1"/>
    <property type="match status" value="1"/>
</dbReference>
<sequence length="129" mass="14951">MLRDDTRLFSLDYEETTTDLAVEIDHPVLKNCSKIWGSCNGFVCTMSSADTLSLCRLLALNEYKNVPPFEQEHRNSVYGFGYNSNTDDYEVVRVGLKQHTKYKYHYVVAVYSLREESWRKTSSMVLFIG</sequence>
<protein>
    <recommendedName>
        <fullName evidence="1">F-box associated beta-propeller type 1 domain-containing protein</fullName>
    </recommendedName>
</protein>
<gene>
    <name evidence="2" type="ORF">IFM89_000195</name>
</gene>
<proteinExistence type="predicted"/>
<dbReference type="PANTHER" id="PTHR31672:SF13">
    <property type="entry name" value="F-BOX PROTEIN CPR30-LIKE"/>
    <property type="match status" value="1"/>
</dbReference>
<dbReference type="Proteomes" id="UP000631114">
    <property type="component" value="Unassembled WGS sequence"/>
</dbReference>
<dbReference type="EMBL" id="JADFTS010000003">
    <property type="protein sequence ID" value="KAF9612447.1"/>
    <property type="molecule type" value="Genomic_DNA"/>
</dbReference>